<dbReference type="EMBL" id="JAXARY010000030">
    <property type="protein sequence ID" value="MDX8130054.1"/>
    <property type="molecule type" value="Genomic_DNA"/>
</dbReference>
<keyword evidence="4" id="KW-1185">Reference proteome</keyword>
<feature type="chain" id="PRO_5045372204" evidence="1">
    <location>
        <begin position="20"/>
        <end position="137"/>
    </location>
</feature>
<reference evidence="3 4" key="1">
    <citation type="submission" date="2023-11" db="EMBL/GenBank/DDBJ databases">
        <authorList>
            <person name="Ouyang M.-Y."/>
        </authorList>
    </citation>
    <scope>NUCLEOTIDE SEQUENCE [LARGE SCALE GENOMIC DNA]</scope>
    <source>
        <strain evidence="3 4">OY6</strain>
    </source>
</reference>
<evidence type="ECO:0000313" key="4">
    <source>
        <dbReference type="Proteomes" id="UP001284537"/>
    </source>
</evidence>
<proteinExistence type="predicted"/>
<evidence type="ECO:0000259" key="2">
    <source>
        <dbReference type="Pfam" id="PF07007"/>
    </source>
</evidence>
<name>A0ABU4UKL6_9GAMM</name>
<dbReference type="Proteomes" id="UP001284537">
    <property type="component" value="Unassembled WGS sequence"/>
</dbReference>
<sequence>MFKIGILLVSMVLSYTAAAGEAKFSSQYLACMDKSEGVTVSMLDCIADETKLQDDRLNKAYKSALKSIDPARVKALQDAQRAWVKFRDSNCRFYANPDGGTAATISANDCVMSSTAERAQEIESLLPVQPLQGRNEQ</sequence>
<dbReference type="PANTHER" id="PTHR39176">
    <property type="entry name" value="PERIPLASMIC PROTEIN-RELATED"/>
    <property type="match status" value="1"/>
</dbReference>
<dbReference type="Pfam" id="PF07007">
    <property type="entry name" value="LprI"/>
    <property type="match status" value="1"/>
</dbReference>
<dbReference type="PANTHER" id="PTHR39176:SF1">
    <property type="entry name" value="PERIPLASMIC PROTEIN"/>
    <property type="match status" value="1"/>
</dbReference>
<evidence type="ECO:0000313" key="3">
    <source>
        <dbReference type="EMBL" id="MDX8130054.1"/>
    </source>
</evidence>
<feature type="signal peptide" evidence="1">
    <location>
        <begin position="1"/>
        <end position="19"/>
    </location>
</feature>
<comment type="caution">
    <text evidence="3">The sequence shown here is derived from an EMBL/GenBank/DDBJ whole genome shotgun (WGS) entry which is preliminary data.</text>
</comment>
<dbReference type="RefSeq" id="WP_319963010.1">
    <property type="nucleotide sequence ID" value="NZ_JAXARY010000030.1"/>
</dbReference>
<accession>A0ABU4UKL6</accession>
<dbReference type="Gene3D" id="1.20.1270.180">
    <property type="match status" value="1"/>
</dbReference>
<gene>
    <name evidence="3" type="ORF">QLH52_22380</name>
</gene>
<evidence type="ECO:0000256" key="1">
    <source>
        <dbReference type="SAM" id="SignalP"/>
    </source>
</evidence>
<feature type="domain" description="Lysozyme inhibitor LprI-like N-terminal" evidence="2">
    <location>
        <begin position="31"/>
        <end position="121"/>
    </location>
</feature>
<organism evidence="3 4">
    <name type="scientific">Methylomonas defluvii</name>
    <dbReference type="NCBI Taxonomy" id="3045149"/>
    <lineage>
        <taxon>Bacteria</taxon>
        <taxon>Pseudomonadati</taxon>
        <taxon>Pseudomonadota</taxon>
        <taxon>Gammaproteobacteria</taxon>
        <taxon>Methylococcales</taxon>
        <taxon>Methylococcaceae</taxon>
        <taxon>Methylomonas</taxon>
    </lineage>
</organism>
<keyword evidence="1" id="KW-0732">Signal</keyword>
<dbReference type="InterPro" id="IPR009739">
    <property type="entry name" value="LprI-like_N"/>
</dbReference>
<protein>
    <submittedName>
        <fullName evidence="3">Lysozyme inhibitor LprI family protein</fullName>
    </submittedName>
</protein>